<dbReference type="PANTHER" id="PTHR30576:SF10">
    <property type="entry name" value="SLL5057 PROTEIN"/>
    <property type="match status" value="1"/>
</dbReference>
<dbReference type="PANTHER" id="PTHR30576">
    <property type="entry name" value="COLANIC BIOSYNTHESIS UDP-GLUCOSE LIPID CARRIER TRANSFERASE"/>
    <property type="match status" value="1"/>
</dbReference>
<evidence type="ECO:0000313" key="4">
    <source>
        <dbReference type="EMBL" id="ABL00475.1"/>
    </source>
</evidence>
<dbReference type="STRING" id="338966.Ppro_2877"/>
<keyword evidence="4" id="KW-0808">Transferase</keyword>
<evidence type="ECO:0000256" key="1">
    <source>
        <dbReference type="ARBA" id="ARBA00006464"/>
    </source>
</evidence>
<dbReference type="HOGENOM" id="CLU_024920_6_0_7"/>
<protein>
    <submittedName>
        <fullName evidence="4">Undecaprenyl-phosphate galactose phosphotransferase</fullName>
        <ecNumber evidence="4">2.7.8.6</ecNumber>
    </submittedName>
</protein>
<sequence length="385" mass="44008">MAKIFTTKNGFTMVNGATACCVENVLEEESFRHVLYRERKRVERSGESMLLLLLDLSRIEEGVDRNEVLALLSGPLPVSIRDTDACGWLQTGELLGIVFTEIHHDALEQARLTVEHKVRESLLEKLSPPLYKRIGLSILAFPEKPGEKENVEQRISFNPFFYPEVFQKDMSSRIEEGAKRAMDLVGSSLALVLFSPLLVIMAVLVKTTSHGPVLYRQTRLGQFGKPFTFLKFRSMHINRDDSIHREFIKGFISNCMVREPDPETGEVVFKIRHDPRLTPIGSFLRRSSVDELPQFFNVLRGEMSLVGPRPPIPYEVAEYDIWHLNRILARKPGITGLWQISKRSLATFDAMVRLDLQYIRTWSLWLDIKILLATPRAVLRGKGAY</sequence>
<dbReference type="KEGG" id="ppd:Ppro_2877"/>
<organism evidence="4 5">
    <name type="scientific">Pelobacter propionicus (strain DSM 2379 / NBRC 103807 / OttBd1)</name>
    <dbReference type="NCBI Taxonomy" id="338966"/>
    <lineage>
        <taxon>Bacteria</taxon>
        <taxon>Pseudomonadati</taxon>
        <taxon>Thermodesulfobacteriota</taxon>
        <taxon>Desulfuromonadia</taxon>
        <taxon>Desulfuromonadales</taxon>
        <taxon>Desulfuromonadaceae</taxon>
        <taxon>Pelobacter</taxon>
    </lineage>
</organism>
<dbReference type="EMBL" id="CP000482">
    <property type="protein sequence ID" value="ABL00475.1"/>
    <property type="molecule type" value="Genomic_DNA"/>
</dbReference>
<evidence type="ECO:0000313" key="5">
    <source>
        <dbReference type="Proteomes" id="UP000006732"/>
    </source>
</evidence>
<dbReference type="GO" id="GO:0047360">
    <property type="term" value="F:undecaprenyl-phosphate galactose phosphotransferase activity"/>
    <property type="evidence" value="ECO:0007669"/>
    <property type="project" value="UniProtKB-EC"/>
</dbReference>
<keyword evidence="2" id="KW-0812">Transmembrane</keyword>
<accession>A1AT04</accession>
<dbReference type="RefSeq" id="WP_011736710.1">
    <property type="nucleotide sequence ID" value="NC_008609.1"/>
</dbReference>
<dbReference type="InterPro" id="IPR003362">
    <property type="entry name" value="Bact_transf"/>
</dbReference>
<dbReference type="OrthoDB" id="9808602at2"/>
<gene>
    <name evidence="4" type="ordered locus">Ppro_2877</name>
</gene>
<dbReference type="Pfam" id="PF02397">
    <property type="entry name" value="Bac_transf"/>
    <property type="match status" value="1"/>
</dbReference>
<name>A1AT04_PELPD</name>
<keyword evidence="5" id="KW-1185">Reference proteome</keyword>
<proteinExistence type="inferred from homology"/>
<dbReference type="Proteomes" id="UP000006732">
    <property type="component" value="Chromosome"/>
</dbReference>
<keyword evidence="2" id="KW-1133">Transmembrane helix</keyword>
<reference evidence="4 5" key="1">
    <citation type="submission" date="2006-10" db="EMBL/GenBank/DDBJ databases">
        <title>Complete sequence of chromosome of Pelobacter propionicus DSM 2379.</title>
        <authorList>
            <consortium name="US DOE Joint Genome Institute"/>
            <person name="Copeland A."/>
            <person name="Lucas S."/>
            <person name="Lapidus A."/>
            <person name="Barry K."/>
            <person name="Detter J.C."/>
            <person name="Glavina del Rio T."/>
            <person name="Hammon N."/>
            <person name="Israni S."/>
            <person name="Dalin E."/>
            <person name="Tice H."/>
            <person name="Pitluck S."/>
            <person name="Saunders E."/>
            <person name="Brettin T."/>
            <person name="Bruce D."/>
            <person name="Han C."/>
            <person name="Tapia R."/>
            <person name="Schmutz J."/>
            <person name="Larimer F."/>
            <person name="Land M."/>
            <person name="Hauser L."/>
            <person name="Kyrpides N."/>
            <person name="Kim E."/>
            <person name="Lovley D."/>
            <person name="Richardson P."/>
        </authorList>
    </citation>
    <scope>NUCLEOTIDE SEQUENCE [LARGE SCALE GENOMIC DNA]</scope>
    <source>
        <strain evidence="5">DSM 2379 / NBRC 103807 / OttBd1</strain>
    </source>
</reference>
<dbReference type="AlphaFoldDB" id="A1AT04"/>
<feature type="domain" description="Bacterial sugar transferase" evidence="3">
    <location>
        <begin position="179"/>
        <end position="379"/>
    </location>
</feature>
<dbReference type="eggNOG" id="COG2148">
    <property type="taxonomic scope" value="Bacteria"/>
</dbReference>
<evidence type="ECO:0000259" key="3">
    <source>
        <dbReference type="Pfam" id="PF02397"/>
    </source>
</evidence>
<feature type="transmembrane region" description="Helical" evidence="2">
    <location>
        <begin position="181"/>
        <end position="205"/>
    </location>
</feature>
<dbReference type="EC" id="2.7.8.6" evidence="4"/>
<keyword evidence="2" id="KW-0472">Membrane</keyword>
<evidence type="ECO:0000256" key="2">
    <source>
        <dbReference type="SAM" id="Phobius"/>
    </source>
</evidence>
<dbReference type="PROSITE" id="PS51257">
    <property type="entry name" value="PROKAR_LIPOPROTEIN"/>
    <property type="match status" value="1"/>
</dbReference>
<comment type="similarity">
    <text evidence="1">Belongs to the bacterial sugar transferase family.</text>
</comment>